<feature type="domain" description="Integrase catalytic" evidence="4">
    <location>
        <begin position="127"/>
        <end position="303"/>
    </location>
</feature>
<dbReference type="InterPro" id="IPR012337">
    <property type="entry name" value="RNaseH-like_sf"/>
</dbReference>
<gene>
    <name evidence="5" type="ORF">Tco_0679869</name>
</gene>
<dbReference type="PROSITE" id="PS50994">
    <property type="entry name" value="INTEGRASE"/>
    <property type="match status" value="1"/>
</dbReference>
<dbReference type="SUPFAM" id="SSF53098">
    <property type="entry name" value="Ribonuclease H-like"/>
    <property type="match status" value="1"/>
</dbReference>
<reference evidence="5" key="2">
    <citation type="submission" date="2022-01" db="EMBL/GenBank/DDBJ databases">
        <authorList>
            <person name="Yamashiro T."/>
            <person name="Shiraishi A."/>
            <person name="Satake H."/>
            <person name="Nakayama K."/>
        </authorList>
    </citation>
    <scope>NUCLEOTIDE SEQUENCE</scope>
</reference>
<dbReference type="InterPro" id="IPR043502">
    <property type="entry name" value="DNA/RNA_pol_sf"/>
</dbReference>
<feature type="compositionally biased region" description="Pro residues" evidence="3">
    <location>
        <begin position="483"/>
        <end position="492"/>
    </location>
</feature>
<keyword evidence="2" id="KW-0378">Hydrolase</keyword>
<name>A0ABQ4XKB5_9ASTR</name>
<dbReference type="Gene3D" id="3.30.420.10">
    <property type="entry name" value="Ribonuclease H-like superfamily/Ribonuclease H"/>
    <property type="match status" value="1"/>
</dbReference>
<dbReference type="Pfam" id="PF07727">
    <property type="entry name" value="RVT_2"/>
    <property type="match status" value="2"/>
</dbReference>
<evidence type="ECO:0000259" key="4">
    <source>
        <dbReference type="PROSITE" id="PS50994"/>
    </source>
</evidence>
<organism evidence="5 6">
    <name type="scientific">Tanacetum coccineum</name>
    <dbReference type="NCBI Taxonomy" id="301880"/>
    <lineage>
        <taxon>Eukaryota</taxon>
        <taxon>Viridiplantae</taxon>
        <taxon>Streptophyta</taxon>
        <taxon>Embryophyta</taxon>
        <taxon>Tracheophyta</taxon>
        <taxon>Spermatophyta</taxon>
        <taxon>Magnoliopsida</taxon>
        <taxon>eudicotyledons</taxon>
        <taxon>Gunneridae</taxon>
        <taxon>Pentapetalae</taxon>
        <taxon>asterids</taxon>
        <taxon>campanulids</taxon>
        <taxon>Asterales</taxon>
        <taxon>Asteraceae</taxon>
        <taxon>Asteroideae</taxon>
        <taxon>Anthemideae</taxon>
        <taxon>Anthemidinae</taxon>
        <taxon>Tanacetum</taxon>
    </lineage>
</organism>
<dbReference type="EMBL" id="BQNB010009568">
    <property type="protein sequence ID" value="GJS65305.1"/>
    <property type="molecule type" value="Genomic_DNA"/>
</dbReference>
<dbReference type="InterPro" id="IPR036397">
    <property type="entry name" value="RNaseH_sf"/>
</dbReference>
<accession>A0ABQ4XKB5</accession>
<comment type="caution">
    <text evidence="5">The sequence shown here is derived from an EMBL/GenBank/DDBJ whole genome shotgun (WGS) entry which is preliminary data.</text>
</comment>
<evidence type="ECO:0000256" key="1">
    <source>
        <dbReference type="ARBA" id="ARBA00022723"/>
    </source>
</evidence>
<dbReference type="InterPro" id="IPR013103">
    <property type="entry name" value="RVT_2"/>
</dbReference>
<feature type="region of interest" description="Disordered" evidence="3">
    <location>
        <begin position="379"/>
        <end position="493"/>
    </location>
</feature>
<evidence type="ECO:0000256" key="3">
    <source>
        <dbReference type="SAM" id="MobiDB-lite"/>
    </source>
</evidence>
<protein>
    <submittedName>
        <fullName evidence="5">Ribonuclease H-like domain-containing protein</fullName>
    </submittedName>
</protein>
<dbReference type="SUPFAM" id="SSF56672">
    <property type="entry name" value="DNA/RNA polymerases"/>
    <property type="match status" value="1"/>
</dbReference>
<sequence>MDTGASSHLNDFVTNLSEVFNSCMYPSISVGDGHFIPVTNTGHCILPTSVRPLHLNNVLITPYIVKNLISVSQFVRDNNCTIEFDAYGFSVKDFMTCRVLLRCDSTEDLYPVTHPSPIPHAFLLGKHVRLPFVSSNTVVTSCFDIVHSDVWASPIPSLSGFKYYVLFLDHYSQFVWVYPLLNKSDVWSKFVLFHTYVRTQFKCEIRSFQCDHGGEFDNRNLHKLFAENGIQFRFSCPKTSQQNGKSERMVRTINNLIRTLLFQANLPPTFWVEALNMATHLLNILPSTAITNEIPYTRLFGKQPDYSLLRTFGCLCYPHLYPNHKLEPRATPSILLGHASNHRGYRCLDLHTNKIIISRHVTFDETVFPYGSTQPSSVPTYTFLDDSPDIPTQPIRSIPVLDPDTIHATHTPPPNTTPTNTNIAPSAQPESPPHATPSHNSPTQQSTTTHDTLPHIQHMHVAQQTPEIDHEQPPTAQNEIPPLIIPNPPENPNPDSVYPMVTHFRVGTNRPTERLNLHVSLVSPLPKSYRDAFSDPNCQNAMRDEYSALIKNRTWVLVPRPTNTNIVRCMWLFHHKHLADGTLSRYKARLVPNGSTQLEGVDVDETFSPVVKSGTIRTVLSLAASRHWPIHQLDVKNAFLHGDLSETVYMHQPPRFRDSKYPDHHGPDTTYLLLYVDDIVLTASSQPLLQRIIDSLHQEFSMTDLGSLNYFLGISVTRDSSGMFLSQKKYAVEILERAHMANCNPCRTPIDTESKLGNDVQQVCLHMHDPREPHLSALKRILRYVQGTLNYGLQLFSSSTTDLVAYSDADWAGCPHDSEIDFRAKYRGIANDVAKTCWLRNLLPAGQVRVLHVPSRYQFVDIFTKGLSSALFEEFRTSLSVRCPPAPTAGEC</sequence>
<reference evidence="5" key="1">
    <citation type="journal article" date="2022" name="Int. J. Mol. Sci.">
        <title>Draft Genome of Tanacetum Coccineum: Genomic Comparison of Closely Related Tanacetum-Family Plants.</title>
        <authorList>
            <person name="Yamashiro T."/>
            <person name="Shiraishi A."/>
            <person name="Nakayama K."/>
            <person name="Satake H."/>
        </authorList>
    </citation>
    <scope>NUCLEOTIDE SEQUENCE</scope>
</reference>
<keyword evidence="6" id="KW-1185">Reference proteome</keyword>
<dbReference type="InterPro" id="IPR057670">
    <property type="entry name" value="SH3_retrovirus"/>
</dbReference>
<evidence type="ECO:0000313" key="5">
    <source>
        <dbReference type="EMBL" id="GJS65305.1"/>
    </source>
</evidence>
<evidence type="ECO:0000313" key="6">
    <source>
        <dbReference type="Proteomes" id="UP001151760"/>
    </source>
</evidence>
<dbReference type="Proteomes" id="UP001151760">
    <property type="component" value="Unassembled WGS sequence"/>
</dbReference>
<feature type="compositionally biased region" description="Polar residues" evidence="3">
    <location>
        <begin position="437"/>
        <end position="451"/>
    </location>
</feature>
<dbReference type="PANTHER" id="PTHR42648">
    <property type="entry name" value="TRANSPOSASE, PUTATIVE-RELATED"/>
    <property type="match status" value="1"/>
</dbReference>
<proteinExistence type="predicted"/>
<dbReference type="Pfam" id="PF00665">
    <property type="entry name" value="rve"/>
    <property type="match status" value="1"/>
</dbReference>
<dbReference type="PANTHER" id="PTHR42648:SF26">
    <property type="entry name" value="INTEGRASE CATALYTIC DOMAIN-CONTAINING PROTEIN"/>
    <property type="match status" value="1"/>
</dbReference>
<dbReference type="InterPro" id="IPR039537">
    <property type="entry name" value="Retrotran_Ty1/copia-like"/>
</dbReference>
<keyword evidence="1" id="KW-0479">Metal-binding</keyword>
<evidence type="ECO:0000256" key="2">
    <source>
        <dbReference type="ARBA" id="ARBA00022801"/>
    </source>
</evidence>
<dbReference type="InterPro" id="IPR001584">
    <property type="entry name" value="Integrase_cat-core"/>
</dbReference>
<dbReference type="Pfam" id="PF25597">
    <property type="entry name" value="SH3_retrovirus"/>
    <property type="match status" value="1"/>
</dbReference>